<dbReference type="GO" id="GO:0015074">
    <property type="term" value="P:DNA integration"/>
    <property type="evidence" value="ECO:0007669"/>
    <property type="project" value="InterPro"/>
</dbReference>
<accession>A0A6N7EFB7</accession>
<evidence type="ECO:0000256" key="1">
    <source>
        <dbReference type="SAM" id="MobiDB-lite"/>
    </source>
</evidence>
<feature type="compositionally biased region" description="Basic and acidic residues" evidence="1">
    <location>
        <begin position="737"/>
        <end position="746"/>
    </location>
</feature>
<dbReference type="InterPro" id="IPR036397">
    <property type="entry name" value="RNaseH_sf"/>
</dbReference>
<sequence>MAVTARPRPLGPKQLIGIGTRLDYDGRDWIVVGMEQAFLLCRSDVKLARIDLNEVLLHATIRDGSADGRDEASSGPSFEPFTVSPHAAARTAAPKLRCVYLLLTGYPDGLAREDETPDPEVGPGTGRPLTERVLTLAAREGKGASSIFRWLKEFRELGPSGLVDRRSVRIHQPLGNCPREVAEVIWQVLDRETQRSRHTSKSLVNEINETLNERYGDKVPHVSERSMMRHIKTLDEEFHRHLAKKTLRSNRSRPPTPFHSLVVSRPFEVVEIDSTPLDVLALSPVDGSPISVWLTVALDVYTRLVVAWRITTKDPKGLDAALLLYDMLMPKRWRPEWGEQARWRYGIPESLVLGDAARGPLAGVPFGSPSRISLDNGSIYVSDVMYAACVRLGIDLHFARKGRPTDKPHVERFFGTVKTGLIQYLPGYSGASVSDRGTTANVEDEAYLLPEEIGDAFACWVAVQYHNTPHNGLPLRPGTSRVLTPNEAYDRAIAITGFYAVPASPTLAIELLPGAARQVTKQGVEIFGLHYDSEQLEPYREQLSPYPDHAGKWPIRYDPRDLSGLWFFEPDYLDPAHGAWTRVPCKSGAWLQPFADIELEWVKKRVSDAGYKLRRSGTEALVLEQMRSYLRRISRGQPEDGREAKVAAIGRDRVRLAFAHRVDVEGALMVESGRRVFLEPGEGTASGRLGPSQERVEGDRPALAPEGGWAPATADGNAAELDAGRHQETESGTGEGGRPKPERKGEEDEDGANTSDDAVYRMSPDAFFAAVHETPASTSPIGRAGSR</sequence>
<feature type="domain" description="Integrase catalytic" evidence="2">
    <location>
        <begin position="262"/>
        <end position="493"/>
    </location>
</feature>
<dbReference type="OrthoDB" id="52928at2"/>
<dbReference type="SUPFAM" id="SSF53098">
    <property type="entry name" value="Ribonuclease H-like"/>
    <property type="match status" value="1"/>
</dbReference>
<dbReference type="AlphaFoldDB" id="A0A6N7EFB7"/>
<dbReference type="Proteomes" id="UP000437709">
    <property type="component" value="Unassembled WGS sequence"/>
</dbReference>
<dbReference type="InterPro" id="IPR012337">
    <property type="entry name" value="RNaseH-like_sf"/>
</dbReference>
<dbReference type="InterPro" id="IPR001584">
    <property type="entry name" value="Integrase_cat-core"/>
</dbReference>
<organism evidence="3 4">
    <name type="scientific">Georgenia subflava</name>
    <dbReference type="NCBI Taxonomy" id="1622177"/>
    <lineage>
        <taxon>Bacteria</taxon>
        <taxon>Bacillati</taxon>
        <taxon>Actinomycetota</taxon>
        <taxon>Actinomycetes</taxon>
        <taxon>Micrococcales</taxon>
        <taxon>Bogoriellaceae</taxon>
        <taxon>Georgenia</taxon>
    </lineage>
</organism>
<dbReference type="InterPro" id="IPR015378">
    <property type="entry name" value="Transposase-like_Mu_C"/>
</dbReference>
<protein>
    <submittedName>
        <fullName evidence="3">DDE-type integrase/transposase/recombinase</fullName>
    </submittedName>
</protein>
<evidence type="ECO:0000259" key="2">
    <source>
        <dbReference type="PROSITE" id="PS50994"/>
    </source>
</evidence>
<gene>
    <name evidence="3" type="ORF">GB881_06555</name>
</gene>
<dbReference type="EMBL" id="WHPC01000017">
    <property type="protein sequence ID" value="MPV36720.1"/>
    <property type="molecule type" value="Genomic_DNA"/>
</dbReference>
<name>A0A6N7EFB7_9MICO</name>
<dbReference type="PROSITE" id="PS50994">
    <property type="entry name" value="INTEGRASE"/>
    <property type="match status" value="1"/>
</dbReference>
<proteinExistence type="predicted"/>
<keyword evidence="4" id="KW-1185">Reference proteome</keyword>
<reference evidence="3 4" key="1">
    <citation type="submission" date="2019-10" db="EMBL/GenBank/DDBJ databases">
        <title>Georgenia wutianyii sp. nov. and Georgenia yuyongxinii sp. nov. isolated from plateau pika (Ochotona curzoniae) in the Qinghai-Tibet plateau of China.</title>
        <authorList>
            <person name="Tian Z."/>
        </authorList>
    </citation>
    <scope>NUCLEOTIDE SEQUENCE [LARGE SCALE GENOMIC DNA]</scope>
    <source>
        <strain evidence="3 4">JCM 19765</strain>
    </source>
</reference>
<dbReference type="Gene3D" id="3.30.420.10">
    <property type="entry name" value="Ribonuclease H-like superfamily/Ribonuclease H"/>
    <property type="match status" value="1"/>
</dbReference>
<evidence type="ECO:0000313" key="4">
    <source>
        <dbReference type="Proteomes" id="UP000437709"/>
    </source>
</evidence>
<dbReference type="Pfam" id="PF09299">
    <property type="entry name" value="Mu-transpos_C"/>
    <property type="match status" value="1"/>
</dbReference>
<dbReference type="GO" id="GO:0003676">
    <property type="term" value="F:nucleic acid binding"/>
    <property type="evidence" value="ECO:0007669"/>
    <property type="project" value="InterPro"/>
</dbReference>
<feature type="region of interest" description="Disordered" evidence="1">
    <location>
        <begin position="680"/>
        <end position="761"/>
    </location>
</feature>
<evidence type="ECO:0000313" key="3">
    <source>
        <dbReference type="EMBL" id="MPV36720.1"/>
    </source>
</evidence>
<comment type="caution">
    <text evidence="3">The sequence shown here is derived from an EMBL/GenBank/DDBJ whole genome shotgun (WGS) entry which is preliminary data.</text>
</comment>